<evidence type="ECO:0000313" key="18">
    <source>
        <dbReference type="EMBL" id="MFC3052125.1"/>
    </source>
</evidence>
<dbReference type="Pfam" id="PF02518">
    <property type="entry name" value="HATPase_c"/>
    <property type="match status" value="1"/>
</dbReference>
<dbReference type="SUPFAM" id="SSF47384">
    <property type="entry name" value="Homodimeric domain of signal transducing histidine kinase"/>
    <property type="match status" value="1"/>
</dbReference>
<evidence type="ECO:0000256" key="11">
    <source>
        <dbReference type="ARBA" id="ARBA00022840"/>
    </source>
</evidence>
<dbReference type="EMBL" id="JBHRSL010000010">
    <property type="protein sequence ID" value="MFC3052125.1"/>
    <property type="molecule type" value="Genomic_DNA"/>
</dbReference>
<dbReference type="PROSITE" id="PS50885">
    <property type="entry name" value="HAMP"/>
    <property type="match status" value="1"/>
</dbReference>
<dbReference type="CDD" id="cd00082">
    <property type="entry name" value="HisKA"/>
    <property type="match status" value="1"/>
</dbReference>
<evidence type="ECO:0000256" key="8">
    <source>
        <dbReference type="ARBA" id="ARBA00022692"/>
    </source>
</evidence>
<feature type="domain" description="HAMP" evidence="17">
    <location>
        <begin position="176"/>
        <end position="228"/>
    </location>
</feature>
<dbReference type="EC" id="2.7.13.3" evidence="3"/>
<keyword evidence="4" id="KW-1003">Cell membrane</keyword>
<evidence type="ECO:0000256" key="15">
    <source>
        <dbReference type="SAM" id="Phobius"/>
    </source>
</evidence>
<dbReference type="InterPro" id="IPR003661">
    <property type="entry name" value="HisK_dim/P_dom"/>
</dbReference>
<keyword evidence="5" id="KW-0997">Cell inner membrane</keyword>
<evidence type="ECO:0000256" key="1">
    <source>
        <dbReference type="ARBA" id="ARBA00000085"/>
    </source>
</evidence>
<dbReference type="RefSeq" id="WP_228073890.1">
    <property type="nucleotide sequence ID" value="NZ_CP061205.1"/>
</dbReference>
<evidence type="ECO:0000256" key="10">
    <source>
        <dbReference type="ARBA" id="ARBA00022777"/>
    </source>
</evidence>
<keyword evidence="13" id="KW-0902">Two-component regulatory system</keyword>
<comment type="catalytic activity">
    <reaction evidence="1">
        <text>ATP + protein L-histidine = ADP + protein N-phospho-L-histidine.</text>
        <dbReference type="EC" id="2.7.13.3"/>
    </reaction>
</comment>
<dbReference type="Proteomes" id="UP001595444">
    <property type="component" value="Unassembled WGS sequence"/>
</dbReference>
<dbReference type="InterPro" id="IPR003594">
    <property type="entry name" value="HATPase_dom"/>
</dbReference>
<keyword evidence="11 18" id="KW-0067">ATP-binding</keyword>
<name>A0ABV7D5Z4_9PROT</name>
<feature type="transmembrane region" description="Helical" evidence="15">
    <location>
        <begin position="159"/>
        <end position="179"/>
    </location>
</feature>
<keyword evidence="19" id="KW-1185">Reference proteome</keyword>
<evidence type="ECO:0000256" key="13">
    <source>
        <dbReference type="ARBA" id="ARBA00023012"/>
    </source>
</evidence>
<organism evidence="18 19">
    <name type="scientific">Kordiimonas pumila</name>
    <dbReference type="NCBI Taxonomy" id="2161677"/>
    <lineage>
        <taxon>Bacteria</taxon>
        <taxon>Pseudomonadati</taxon>
        <taxon>Pseudomonadota</taxon>
        <taxon>Alphaproteobacteria</taxon>
        <taxon>Kordiimonadales</taxon>
        <taxon>Kordiimonadaceae</taxon>
        <taxon>Kordiimonas</taxon>
    </lineage>
</organism>
<keyword evidence="6" id="KW-0597">Phosphoprotein</keyword>
<dbReference type="InterPro" id="IPR050980">
    <property type="entry name" value="2C_sensor_his_kinase"/>
</dbReference>
<keyword evidence="8 15" id="KW-0812">Transmembrane</keyword>
<dbReference type="InterPro" id="IPR003660">
    <property type="entry name" value="HAMP_dom"/>
</dbReference>
<evidence type="ECO:0000256" key="9">
    <source>
        <dbReference type="ARBA" id="ARBA00022741"/>
    </source>
</evidence>
<dbReference type="SMART" id="SM00387">
    <property type="entry name" value="HATPase_c"/>
    <property type="match status" value="1"/>
</dbReference>
<evidence type="ECO:0000256" key="6">
    <source>
        <dbReference type="ARBA" id="ARBA00022553"/>
    </source>
</evidence>
<comment type="subcellular location">
    <subcellularLocation>
        <location evidence="2">Cell inner membrane</location>
        <topology evidence="2">Multi-pass membrane protein</topology>
    </subcellularLocation>
</comment>
<dbReference type="InterPro" id="IPR036097">
    <property type="entry name" value="HisK_dim/P_sf"/>
</dbReference>
<keyword evidence="14 15" id="KW-0472">Membrane</keyword>
<keyword evidence="12 15" id="KW-1133">Transmembrane helix</keyword>
<protein>
    <recommendedName>
        <fullName evidence="3">histidine kinase</fullName>
        <ecNumber evidence="3">2.7.13.3</ecNumber>
    </recommendedName>
</protein>
<evidence type="ECO:0000313" key="19">
    <source>
        <dbReference type="Proteomes" id="UP001595444"/>
    </source>
</evidence>
<gene>
    <name evidence="18" type="ORF">ACFOKA_09440</name>
</gene>
<comment type="caution">
    <text evidence="18">The sequence shown here is derived from an EMBL/GenBank/DDBJ whole genome shotgun (WGS) entry which is preliminary data.</text>
</comment>
<dbReference type="InterPro" id="IPR036890">
    <property type="entry name" value="HATPase_C_sf"/>
</dbReference>
<sequence>MLGQWVAGASRYKTLETLHQQRAALRVVAFYKALEDSTSAASVKVAEAMIPGIHVVALGDQLTKPLPVMKAMIEEGIIAKSVRTYDAPLEVCFPTLIDHLPRSNISKSTTRTVYTQIEEWQMRPPSCWVAVIENDRTIALAVETPMTIINEPPPIDIRYLLVLAGLVGIMAFGIAKIAAAPLRRLRKAAFELSDDINHSALDERGPVEVQDAVKAFNIMQQKLKRHIQDRTRMLAAISHDLQTPMTRLRLRLEQIENPVLKAQFLSDWEAMRKLVEEGLGLARAASDGETKIRLDLDSLIASVISDAEDAGIEANFSGPLGLQVMLAPDSMRRCLGNLINNAWTHAGGAEVYVERRANALAICVIDNGPGVPESQLEHIMEPFVRLKDSITKTPSGTGLGLSIARELVERSGGQLTLKNREEGGLEAVILLPLSSILMPKT</sequence>
<dbReference type="InterPro" id="IPR005467">
    <property type="entry name" value="His_kinase_dom"/>
</dbReference>
<evidence type="ECO:0000259" key="17">
    <source>
        <dbReference type="PROSITE" id="PS50885"/>
    </source>
</evidence>
<evidence type="ECO:0000256" key="12">
    <source>
        <dbReference type="ARBA" id="ARBA00022989"/>
    </source>
</evidence>
<feature type="domain" description="Histidine kinase" evidence="16">
    <location>
        <begin position="236"/>
        <end position="435"/>
    </location>
</feature>
<evidence type="ECO:0000259" key="16">
    <source>
        <dbReference type="PROSITE" id="PS50109"/>
    </source>
</evidence>
<evidence type="ECO:0000256" key="2">
    <source>
        <dbReference type="ARBA" id="ARBA00004429"/>
    </source>
</evidence>
<dbReference type="SMART" id="SM00304">
    <property type="entry name" value="HAMP"/>
    <property type="match status" value="1"/>
</dbReference>
<evidence type="ECO:0000256" key="5">
    <source>
        <dbReference type="ARBA" id="ARBA00022519"/>
    </source>
</evidence>
<dbReference type="SUPFAM" id="SSF55874">
    <property type="entry name" value="ATPase domain of HSP90 chaperone/DNA topoisomerase II/histidine kinase"/>
    <property type="match status" value="1"/>
</dbReference>
<dbReference type="Pfam" id="PF00672">
    <property type="entry name" value="HAMP"/>
    <property type="match status" value="1"/>
</dbReference>
<keyword evidence="7" id="KW-0808">Transferase</keyword>
<dbReference type="PANTHER" id="PTHR44936:SF5">
    <property type="entry name" value="SENSOR HISTIDINE KINASE ENVZ"/>
    <property type="match status" value="1"/>
</dbReference>
<accession>A0ABV7D5Z4</accession>
<keyword evidence="10" id="KW-0418">Kinase</keyword>
<evidence type="ECO:0000256" key="7">
    <source>
        <dbReference type="ARBA" id="ARBA00022679"/>
    </source>
</evidence>
<dbReference type="PANTHER" id="PTHR44936">
    <property type="entry name" value="SENSOR PROTEIN CREC"/>
    <property type="match status" value="1"/>
</dbReference>
<dbReference type="InterPro" id="IPR004358">
    <property type="entry name" value="Sig_transdc_His_kin-like_C"/>
</dbReference>
<evidence type="ECO:0000256" key="4">
    <source>
        <dbReference type="ARBA" id="ARBA00022475"/>
    </source>
</evidence>
<dbReference type="Gene3D" id="3.30.565.10">
    <property type="entry name" value="Histidine kinase-like ATPase, C-terminal domain"/>
    <property type="match status" value="1"/>
</dbReference>
<dbReference type="Gene3D" id="1.10.287.130">
    <property type="match status" value="1"/>
</dbReference>
<keyword evidence="9" id="KW-0547">Nucleotide-binding</keyword>
<proteinExistence type="predicted"/>
<evidence type="ECO:0000256" key="3">
    <source>
        <dbReference type="ARBA" id="ARBA00012438"/>
    </source>
</evidence>
<dbReference type="PRINTS" id="PR00344">
    <property type="entry name" value="BCTRLSENSOR"/>
</dbReference>
<reference evidence="19" key="1">
    <citation type="journal article" date="2019" name="Int. J. Syst. Evol. Microbiol.">
        <title>The Global Catalogue of Microorganisms (GCM) 10K type strain sequencing project: providing services to taxonomists for standard genome sequencing and annotation.</title>
        <authorList>
            <consortium name="The Broad Institute Genomics Platform"/>
            <consortium name="The Broad Institute Genome Sequencing Center for Infectious Disease"/>
            <person name="Wu L."/>
            <person name="Ma J."/>
        </authorList>
    </citation>
    <scope>NUCLEOTIDE SEQUENCE [LARGE SCALE GENOMIC DNA]</scope>
    <source>
        <strain evidence="19">KCTC 62164</strain>
    </source>
</reference>
<dbReference type="GO" id="GO:0005524">
    <property type="term" value="F:ATP binding"/>
    <property type="evidence" value="ECO:0007669"/>
    <property type="project" value="UniProtKB-KW"/>
</dbReference>
<dbReference type="SMART" id="SM00388">
    <property type="entry name" value="HisKA"/>
    <property type="match status" value="1"/>
</dbReference>
<evidence type="ECO:0000256" key="14">
    <source>
        <dbReference type="ARBA" id="ARBA00023136"/>
    </source>
</evidence>
<dbReference type="PROSITE" id="PS50109">
    <property type="entry name" value="HIS_KIN"/>
    <property type="match status" value="1"/>
</dbReference>